<dbReference type="Proteomes" id="UP000033999">
    <property type="component" value="Unassembled WGS sequence"/>
</dbReference>
<dbReference type="AlphaFoldDB" id="A0A0G1MIV1"/>
<dbReference type="EMBL" id="LCKX01000002">
    <property type="protein sequence ID" value="KKU08094.1"/>
    <property type="molecule type" value="Genomic_DNA"/>
</dbReference>
<proteinExistence type="predicted"/>
<evidence type="ECO:0000313" key="2">
    <source>
        <dbReference type="EMBL" id="KKU08094.1"/>
    </source>
</evidence>
<protein>
    <recommendedName>
        <fullName evidence="4">Glycerophosphoryl diester phosphodiesterase membrane domain-containing protein</fullName>
    </recommendedName>
</protein>
<evidence type="ECO:0000313" key="3">
    <source>
        <dbReference type="Proteomes" id="UP000033999"/>
    </source>
</evidence>
<keyword evidence="1" id="KW-0812">Transmembrane</keyword>
<name>A0A0G1MIV1_9BACT</name>
<reference evidence="2 3" key="1">
    <citation type="journal article" date="2015" name="Nature">
        <title>rRNA introns, odd ribosomes, and small enigmatic genomes across a large radiation of phyla.</title>
        <authorList>
            <person name="Brown C.T."/>
            <person name="Hug L.A."/>
            <person name="Thomas B.C."/>
            <person name="Sharon I."/>
            <person name="Castelle C.J."/>
            <person name="Singh A."/>
            <person name="Wilkins M.J."/>
            <person name="Williams K.H."/>
            <person name="Banfield J.F."/>
        </authorList>
    </citation>
    <scope>NUCLEOTIDE SEQUENCE [LARGE SCALE GENOMIC DNA]</scope>
</reference>
<feature type="transmembrane region" description="Helical" evidence="1">
    <location>
        <begin position="22"/>
        <end position="44"/>
    </location>
</feature>
<feature type="transmembrane region" description="Helical" evidence="1">
    <location>
        <begin position="56"/>
        <end position="82"/>
    </location>
</feature>
<sequence>MLFSPFEIIKIAWKIYTENFKLFVRVTVWGLLPAIALAVVALANQLLGVAFYNYGLLLYLAFSALSAIILIWIQLVLLRLVNGSVTHQTINLKETKSLAWHDIVSYFWVSVLTSIVVALGFLAFIIPGVIFGIWFAFGTTIFALYHVKGRAALSQSKALVTGRWWKVFWRVVIPYGLYVLAIAGATILIELALGAPNGFKELQTYTGPWWSSIAEAIPSLLFLPLGSAVLVTVLHDLEAHKNESPAIPTPPTP</sequence>
<comment type="caution">
    <text evidence="2">The sequence shown here is derived from an EMBL/GenBank/DDBJ whole genome shotgun (WGS) entry which is preliminary data.</text>
</comment>
<evidence type="ECO:0000256" key="1">
    <source>
        <dbReference type="SAM" id="Phobius"/>
    </source>
</evidence>
<organism evidence="2 3">
    <name type="scientific">Candidatus Magasanikbacteria bacterium GW2011_GWA2_45_39</name>
    <dbReference type="NCBI Taxonomy" id="1619041"/>
    <lineage>
        <taxon>Bacteria</taxon>
        <taxon>Candidatus Magasanikiibacteriota</taxon>
    </lineage>
</organism>
<gene>
    <name evidence="2" type="ORF">UX10_C0002G0003</name>
</gene>
<accession>A0A0G1MIV1</accession>
<feature type="transmembrane region" description="Helical" evidence="1">
    <location>
        <begin position="167"/>
        <end position="189"/>
    </location>
</feature>
<feature type="transmembrane region" description="Helical" evidence="1">
    <location>
        <begin position="103"/>
        <end position="123"/>
    </location>
</feature>
<feature type="transmembrane region" description="Helical" evidence="1">
    <location>
        <begin position="129"/>
        <end position="147"/>
    </location>
</feature>
<feature type="transmembrane region" description="Helical" evidence="1">
    <location>
        <begin position="209"/>
        <end position="234"/>
    </location>
</feature>
<keyword evidence="1" id="KW-0472">Membrane</keyword>
<evidence type="ECO:0008006" key="4">
    <source>
        <dbReference type="Google" id="ProtNLM"/>
    </source>
</evidence>
<keyword evidence="1" id="KW-1133">Transmembrane helix</keyword>